<keyword evidence="6" id="KW-0732">Signal</keyword>
<dbReference type="Pfam" id="PF00501">
    <property type="entry name" value="AMP-binding"/>
    <property type="match status" value="1"/>
</dbReference>
<feature type="chain" id="PRO_5009192433" evidence="6">
    <location>
        <begin position="20"/>
        <end position="559"/>
    </location>
</feature>
<evidence type="ECO:0000313" key="8">
    <source>
        <dbReference type="EMBL" id="OEU10242.1"/>
    </source>
</evidence>
<evidence type="ECO:0000256" key="5">
    <source>
        <dbReference type="ARBA" id="ARBA00036813"/>
    </source>
</evidence>
<evidence type="ECO:0000256" key="2">
    <source>
        <dbReference type="ARBA" id="ARBA00022598"/>
    </source>
</evidence>
<dbReference type="AlphaFoldDB" id="A0A1E7EWG8"/>
<name>A0A1E7EWG8_9STRA</name>
<keyword evidence="4" id="KW-0067">ATP-binding</keyword>
<keyword evidence="3" id="KW-0547">Nucleotide-binding</keyword>
<sequence>MIAALGAFSQSLAVATVYATLGIDSVTEAVVDNSISAIVCNKINVHYLVENAKKMPSLKTIIYTNDLVGESDNIEIPKAPKGLLVISFADFVASGDTSKYPVIPPAADSAAVIMYTSGSTGKPKGVVVKHSAIVAGIAAAETKLPLFSTSKYLGYLPLAHIFELMYEFACLSVGASISYADPKSLLATGAYPAGALEVFAPTHMVAVPKIWDTIKKAIQAKVAASPPVAQVLVNTALQWRAAVTKIGLDTPLFNVLVFKKFKKLLGGSIEHAISGGGPLNGDVQNFLRVAFGIPLVQGYGLTETCAGLTIQEVDDEMTGVAGTLIPCLECRLDSCPDINDKAGLAYLSTDRKDVDGNNIWGRGEIMIKGANVTTGYYMMPDKTKEVFVDGGWFATGDIGQFMEDGGLRIVDRKKNLVKLKSGEYVALEKMEMIYGNSVFVDAVAGGICCYGDGDMDRCVALLQLAEPAAMKWAKANGVEGDFEKVKKSKEMYNAVMDSFKNEHGDSDLSHIEKLIAVAVLDSPWTPENGCLTAANKLQRRKVIEDFATEFEEVKKKGIF</sequence>
<dbReference type="GO" id="GO:0005524">
    <property type="term" value="F:ATP binding"/>
    <property type="evidence" value="ECO:0007669"/>
    <property type="project" value="UniProtKB-KW"/>
</dbReference>
<gene>
    <name evidence="8" type="ORF">FRACYDRAFT_173378</name>
</gene>
<dbReference type="GO" id="GO:0004467">
    <property type="term" value="F:long-chain fatty acid-CoA ligase activity"/>
    <property type="evidence" value="ECO:0007669"/>
    <property type="project" value="UniProtKB-EC"/>
</dbReference>
<evidence type="ECO:0000256" key="3">
    <source>
        <dbReference type="ARBA" id="ARBA00022741"/>
    </source>
</evidence>
<dbReference type="KEGG" id="fcy:FRACYDRAFT_173378"/>
<dbReference type="Gene3D" id="3.40.50.12780">
    <property type="entry name" value="N-terminal domain of ligase-like"/>
    <property type="match status" value="1"/>
</dbReference>
<accession>A0A1E7EWG8</accession>
<keyword evidence="9" id="KW-1185">Reference proteome</keyword>
<evidence type="ECO:0000313" key="9">
    <source>
        <dbReference type="Proteomes" id="UP000095751"/>
    </source>
</evidence>
<dbReference type="GO" id="GO:0016020">
    <property type="term" value="C:membrane"/>
    <property type="evidence" value="ECO:0007669"/>
    <property type="project" value="TreeGrafter"/>
</dbReference>
<dbReference type="Proteomes" id="UP000095751">
    <property type="component" value="Unassembled WGS sequence"/>
</dbReference>
<feature type="signal peptide" evidence="6">
    <location>
        <begin position="1"/>
        <end position="19"/>
    </location>
</feature>
<dbReference type="PROSITE" id="PS00455">
    <property type="entry name" value="AMP_BINDING"/>
    <property type="match status" value="1"/>
</dbReference>
<dbReference type="PANTHER" id="PTHR43272:SF83">
    <property type="entry name" value="ACYL-COA SYNTHETASE LONG-CHAIN, ISOFORM J"/>
    <property type="match status" value="1"/>
</dbReference>
<evidence type="ECO:0000256" key="4">
    <source>
        <dbReference type="ARBA" id="ARBA00022840"/>
    </source>
</evidence>
<comment type="similarity">
    <text evidence="1">Belongs to the ATP-dependent AMP-binding enzyme family.</text>
</comment>
<proteinExistence type="inferred from homology"/>
<organism evidence="8 9">
    <name type="scientific">Fragilariopsis cylindrus CCMP1102</name>
    <dbReference type="NCBI Taxonomy" id="635003"/>
    <lineage>
        <taxon>Eukaryota</taxon>
        <taxon>Sar</taxon>
        <taxon>Stramenopiles</taxon>
        <taxon>Ochrophyta</taxon>
        <taxon>Bacillariophyta</taxon>
        <taxon>Bacillariophyceae</taxon>
        <taxon>Bacillariophycidae</taxon>
        <taxon>Bacillariales</taxon>
        <taxon>Bacillariaceae</taxon>
        <taxon>Fragilariopsis</taxon>
    </lineage>
</organism>
<evidence type="ECO:0000259" key="7">
    <source>
        <dbReference type="Pfam" id="PF00501"/>
    </source>
</evidence>
<dbReference type="EMBL" id="KV784373">
    <property type="protein sequence ID" value="OEU10242.1"/>
    <property type="molecule type" value="Genomic_DNA"/>
</dbReference>
<evidence type="ECO:0000256" key="6">
    <source>
        <dbReference type="SAM" id="SignalP"/>
    </source>
</evidence>
<dbReference type="InterPro" id="IPR042099">
    <property type="entry name" value="ANL_N_sf"/>
</dbReference>
<dbReference type="GO" id="GO:0005783">
    <property type="term" value="C:endoplasmic reticulum"/>
    <property type="evidence" value="ECO:0007669"/>
    <property type="project" value="TreeGrafter"/>
</dbReference>
<dbReference type="InterPro" id="IPR000873">
    <property type="entry name" value="AMP-dep_synth/lig_dom"/>
</dbReference>
<keyword evidence="2" id="KW-0436">Ligase</keyword>
<comment type="catalytic activity">
    <reaction evidence="5">
        <text>a long-chain fatty acid + ATP + CoA = a long-chain fatty acyl-CoA + AMP + diphosphate</text>
        <dbReference type="Rhea" id="RHEA:15421"/>
        <dbReference type="ChEBI" id="CHEBI:30616"/>
        <dbReference type="ChEBI" id="CHEBI:33019"/>
        <dbReference type="ChEBI" id="CHEBI:57287"/>
        <dbReference type="ChEBI" id="CHEBI:57560"/>
        <dbReference type="ChEBI" id="CHEBI:83139"/>
        <dbReference type="ChEBI" id="CHEBI:456215"/>
        <dbReference type="EC" id="6.2.1.3"/>
    </reaction>
</comment>
<evidence type="ECO:0000256" key="1">
    <source>
        <dbReference type="ARBA" id="ARBA00006432"/>
    </source>
</evidence>
<dbReference type="InParanoid" id="A0A1E7EWG8"/>
<dbReference type="PANTHER" id="PTHR43272">
    <property type="entry name" value="LONG-CHAIN-FATTY-ACID--COA LIGASE"/>
    <property type="match status" value="1"/>
</dbReference>
<dbReference type="InterPro" id="IPR020845">
    <property type="entry name" value="AMP-binding_CS"/>
</dbReference>
<protein>
    <submittedName>
        <fullName evidence="8">Acetyl-CoA synthetase-like protein</fullName>
    </submittedName>
</protein>
<dbReference type="OrthoDB" id="1700726at2759"/>
<dbReference type="SUPFAM" id="SSF56801">
    <property type="entry name" value="Acetyl-CoA synthetase-like"/>
    <property type="match status" value="1"/>
</dbReference>
<reference evidence="8 9" key="1">
    <citation type="submission" date="2016-09" db="EMBL/GenBank/DDBJ databases">
        <title>Extensive genetic diversity and differential bi-allelic expression allows diatom success in the polar Southern Ocean.</title>
        <authorList>
            <consortium name="DOE Joint Genome Institute"/>
            <person name="Mock T."/>
            <person name="Otillar R.P."/>
            <person name="Strauss J."/>
            <person name="Dupont C."/>
            <person name="Frickenhaus S."/>
            <person name="Maumus F."/>
            <person name="Mcmullan M."/>
            <person name="Sanges R."/>
            <person name="Schmutz J."/>
            <person name="Toseland A."/>
            <person name="Valas R."/>
            <person name="Veluchamy A."/>
            <person name="Ward B.J."/>
            <person name="Allen A."/>
            <person name="Barry K."/>
            <person name="Falciatore A."/>
            <person name="Ferrante M."/>
            <person name="Fortunato A.E."/>
            <person name="Gloeckner G."/>
            <person name="Gruber A."/>
            <person name="Hipkin R."/>
            <person name="Janech M."/>
            <person name="Kroth P."/>
            <person name="Leese F."/>
            <person name="Lindquist E."/>
            <person name="Lyon B.R."/>
            <person name="Martin J."/>
            <person name="Mayer C."/>
            <person name="Parker M."/>
            <person name="Quesneville H."/>
            <person name="Raymond J."/>
            <person name="Uhlig C."/>
            <person name="Valentin K.U."/>
            <person name="Worden A.Z."/>
            <person name="Armbrust E.V."/>
            <person name="Bowler C."/>
            <person name="Green B."/>
            <person name="Moulton V."/>
            <person name="Van Oosterhout C."/>
            <person name="Grigoriev I."/>
        </authorList>
    </citation>
    <scope>NUCLEOTIDE SEQUENCE [LARGE SCALE GENOMIC DNA]</scope>
    <source>
        <strain evidence="8 9">CCMP1102</strain>
    </source>
</reference>
<feature type="domain" description="AMP-dependent synthetase/ligase" evidence="7">
    <location>
        <begin position="1"/>
        <end position="377"/>
    </location>
</feature>